<evidence type="ECO:0000259" key="1">
    <source>
        <dbReference type="Pfam" id="PF13577"/>
    </source>
</evidence>
<accession>A0A9X7JVQ4</accession>
<dbReference type="Proteomes" id="UP000242427">
    <property type="component" value="Unassembled WGS sequence"/>
</dbReference>
<dbReference type="AlphaFoldDB" id="A0A9X7JVQ4"/>
<feature type="domain" description="SnoaL-like" evidence="1">
    <location>
        <begin position="17"/>
        <end position="140"/>
    </location>
</feature>
<dbReference type="InterPro" id="IPR032710">
    <property type="entry name" value="NTF2-like_dom_sf"/>
</dbReference>
<proteinExistence type="predicted"/>
<dbReference type="InterPro" id="IPR037401">
    <property type="entry name" value="SnoaL-like"/>
</dbReference>
<gene>
    <name evidence="2" type="ORF">B7P34_00200</name>
</gene>
<comment type="caution">
    <text evidence="2">The sequence shown here is derived from an EMBL/GenBank/DDBJ whole genome shotgun (WGS) entry which is preliminary data.</text>
</comment>
<keyword evidence="3" id="KW-1185">Reference proteome</keyword>
<dbReference type="Pfam" id="PF13577">
    <property type="entry name" value="SnoaL_4"/>
    <property type="match status" value="1"/>
</dbReference>
<name>A0A9X7JVQ4_9ACTN</name>
<protein>
    <submittedName>
        <fullName evidence="2">Nuclear transport factor 2 family protein</fullName>
    </submittedName>
</protein>
<dbReference type="RefSeq" id="WP_106673932.1">
    <property type="nucleotide sequence ID" value="NZ_PXWG01000001.1"/>
</dbReference>
<dbReference type="SUPFAM" id="SSF54427">
    <property type="entry name" value="NTF2-like"/>
    <property type="match status" value="1"/>
</dbReference>
<sequence>MSASTPSTRTLADPTPSYRAVENLIARYAELVDDGDFAGLGNLLADAVFIGSGGPVRGSDAIEKMFRDSLLVYADGTPRTQHVTTNVAIEVDEQAGVAVARSYVTVFQALPELPLQPVAAGRYRDRFERRDGQWRFAERRVRINLVGDVSRHLRQADAPR</sequence>
<dbReference type="Gene3D" id="3.10.450.50">
    <property type="match status" value="1"/>
</dbReference>
<dbReference type="OrthoDB" id="7605094at2"/>
<evidence type="ECO:0000313" key="3">
    <source>
        <dbReference type="Proteomes" id="UP000242427"/>
    </source>
</evidence>
<evidence type="ECO:0000313" key="2">
    <source>
        <dbReference type="EMBL" id="PSJ30737.1"/>
    </source>
</evidence>
<dbReference type="CDD" id="cd00531">
    <property type="entry name" value="NTF2_like"/>
    <property type="match status" value="1"/>
</dbReference>
<dbReference type="EMBL" id="PXWG01000001">
    <property type="protein sequence ID" value="PSJ30737.1"/>
    <property type="molecule type" value="Genomic_DNA"/>
</dbReference>
<reference evidence="2 3" key="1">
    <citation type="submission" date="2018-03" db="EMBL/GenBank/DDBJ databases">
        <title>Chitinolytic properties of Streptosporangium nondiastaticum TBG75A20.</title>
        <authorList>
            <person name="Gayathri V."/>
            <person name="Shiburaj S."/>
        </authorList>
    </citation>
    <scope>NUCLEOTIDE SEQUENCE [LARGE SCALE GENOMIC DNA]</scope>
    <source>
        <strain evidence="2 3">TBG75A20</strain>
    </source>
</reference>
<organism evidence="2 3">
    <name type="scientific">Streptosporangium nondiastaticum</name>
    <dbReference type="NCBI Taxonomy" id="35764"/>
    <lineage>
        <taxon>Bacteria</taxon>
        <taxon>Bacillati</taxon>
        <taxon>Actinomycetota</taxon>
        <taxon>Actinomycetes</taxon>
        <taxon>Streptosporangiales</taxon>
        <taxon>Streptosporangiaceae</taxon>
        <taxon>Streptosporangium</taxon>
    </lineage>
</organism>